<gene>
    <name evidence="3" type="ordered locus">VIT_17s0000g05730</name>
</gene>
<keyword evidence="2" id="KW-0472">Membrane</keyword>
<dbReference type="ExpressionAtlas" id="D7SIF5">
    <property type="expression patterns" value="baseline"/>
</dbReference>
<evidence type="ECO:0000313" key="3">
    <source>
        <dbReference type="EMBL" id="CBI15266.3"/>
    </source>
</evidence>
<feature type="compositionally biased region" description="Basic and acidic residues" evidence="1">
    <location>
        <begin position="123"/>
        <end position="157"/>
    </location>
</feature>
<reference evidence="4" key="1">
    <citation type="journal article" date="2007" name="Nature">
        <title>The grapevine genome sequence suggests ancestral hexaploidization in major angiosperm phyla.</title>
        <authorList>
            <consortium name="The French-Italian Public Consortium for Grapevine Genome Characterization."/>
            <person name="Jaillon O."/>
            <person name="Aury J.-M."/>
            <person name="Noel B."/>
            <person name="Policriti A."/>
            <person name="Clepet C."/>
            <person name="Casagrande A."/>
            <person name="Choisne N."/>
            <person name="Aubourg S."/>
            <person name="Vitulo N."/>
            <person name="Jubin C."/>
            <person name="Vezzi A."/>
            <person name="Legeai F."/>
            <person name="Hugueney P."/>
            <person name="Dasilva C."/>
            <person name="Horner D."/>
            <person name="Mica E."/>
            <person name="Jublot D."/>
            <person name="Poulain J."/>
            <person name="Bruyere C."/>
            <person name="Billault A."/>
            <person name="Segurens B."/>
            <person name="Gouyvenoux M."/>
            <person name="Ugarte E."/>
            <person name="Cattonaro F."/>
            <person name="Anthouard V."/>
            <person name="Vico V."/>
            <person name="Del Fabbro C."/>
            <person name="Alaux M."/>
            <person name="Di Gaspero G."/>
            <person name="Dumas V."/>
            <person name="Felice N."/>
            <person name="Paillard S."/>
            <person name="Juman I."/>
            <person name="Moroldo M."/>
            <person name="Scalabrin S."/>
            <person name="Canaguier A."/>
            <person name="Le Clainche I."/>
            <person name="Malacrida G."/>
            <person name="Durand E."/>
            <person name="Pesole G."/>
            <person name="Laucou V."/>
            <person name="Chatelet P."/>
            <person name="Merdinoglu D."/>
            <person name="Delledonne M."/>
            <person name="Pezzotti M."/>
            <person name="Lecharny A."/>
            <person name="Scarpelli C."/>
            <person name="Artiguenave F."/>
            <person name="Pe M.E."/>
            <person name="Valle G."/>
            <person name="Morgante M."/>
            <person name="Caboche M."/>
            <person name="Adam-Blondon A.-F."/>
            <person name="Weissenbach J."/>
            <person name="Quetier F."/>
            <person name="Wincker P."/>
        </authorList>
    </citation>
    <scope>NUCLEOTIDE SEQUENCE [LARGE SCALE GENOMIC DNA]</scope>
    <source>
        <strain evidence="4">cv. Pinot noir / PN40024</strain>
    </source>
</reference>
<evidence type="ECO:0000256" key="1">
    <source>
        <dbReference type="SAM" id="MobiDB-lite"/>
    </source>
</evidence>
<dbReference type="EMBL" id="FN594950">
    <property type="protein sequence ID" value="CBI15266.3"/>
    <property type="molecule type" value="Genomic_DNA"/>
</dbReference>
<evidence type="ECO:0000313" key="4">
    <source>
        <dbReference type="Proteomes" id="UP000009183"/>
    </source>
</evidence>
<proteinExistence type="predicted"/>
<keyword evidence="4" id="KW-1185">Reference proteome</keyword>
<keyword evidence="2" id="KW-1133">Transmembrane helix</keyword>
<accession>D7SIF5</accession>
<dbReference type="AlphaFoldDB" id="D7SIF5"/>
<keyword evidence="2" id="KW-0812">Transmembrane</keyword>
<sequence>MSRKKVLGKEGVVNTKEMKLSRKVPFSSYLYKAIKLIQSPSPQATNIVSAQGLTSLCFLHTLSMTDKTAVKAISDVGSWTEDGDCVQINITGAGKDVKLSIAQPPPKKPLEMTIPKQQPVVTEKPKEESDKQKKEVEKTKEESDKQKKEVEKPKEEGSGIQKKGGHESKRDETVLENVMTKLKSYKGIVITAFIAISLGVVHCLYDPHIQESDLIRIPIRQ</sequence>
<feature type="transmembrane region" description="Helical" evidence="2">
    <location>
        <begin position="187"/>
        <end position="205"/>
    </location>
</feature>
<protein>
    <submittedName>
        <fullName evidence="3">Uncharacterized protein</fullName>
    </submittedName>
</protein>
<evidence type="ECO:0000256" key="2">
    <source>
        <dbReference type="SAM" id="Phobius"/>
    </source>
</evidence>
<name>D7SIF5_VITVI</name>
<dbReference type="PaxDb" id="29760-VIT_17s0000g05730.t01"/>
<organism evidence="3 4">
    <name type="scientific">Vitis vinifera</name>
    <name type="common">Grape</name>
    <dbReference type="NCBI Taxonomy" id="29760"/>
    <lineage>
        <taxon>Eukaryota</taxon>
        <taxon>Viridiplantae</taxon>
        <taxon>Streptophyta</taxon>
        <taxon>Embryophyta</taxon>
        <taxon>Tracheophyta</taxon>
        <taxon>Spermatophyta</taxon>
        <taxon>Magnoliopsida</taxon>
        <taxon>eudicotyledons</taxon>
        <taxon>Gunneridae</taxon>
        <taxon>Pentapetalae</taxon>
        <taxon>rosids</taxon>
        <taxon>Vitales</taxon>
        <taxon>Vitaceae</taxon>
        <taxon>Viteae</taxon>
        <taxon>Vitis</taxon>
    </lineage>
</organism>
<dbReference type="HOGENOM" id="CLU_1252577_0_0_1"/>
<dbReference type="InParanoid" id="D7SIF5"/>
<feature type="region of interest" description="Disordered" evidence="1">
    <location>
        <begin position="97"/>
        <end position="171"/>
    </location>
</feature>
<dbReference type="Proteomes" id="UP000009183">
    <property type="component" value="Chromosome 17"/>
</dbReference>